<comment type="caution">
    <text evidence="1">The sequence shown here is derived from an EMBL/GenBank/DDBJ whole genome shotgun (WGS) entry which is preliminary data.</text>
</comment>
<dbReference type="InterPro" id="IPR025336">
    <property type="entry name" value="SCO4226-like"/>
</dbReference>
<gene>
    <name evidence="1" type="ORF">Dace_1412</name>
</gene>
<organism evidence="1 2">
    <name type="scientific">Desulfuromonas acetoxidans (strain DSM 684 / 11070)</name>
    <dbReference type="NCBI Taxonomy" id="281689"/>
    <lineage>
        <taxon>Bacteria</taxon>
        <taxon>Pseudomonadati</taxon>
        <taxon>Thermodesulfobacteriota</taxon>
        <taxon>Desulfuromonadia</taxon>
        <taxon>Desulfuromonadales</taxon>
        <taxon>Desulfuromonadaceae</taxon>
        <taxon>Desulfuromonas</taxon>
    </lineage>
</organism>
<evidence type="ECO:0000313" key="2">
    <source>
        <dbReference type="Proteomes" id="UP000005695"/>
    </source>
</evidence>
<name>Q1JZL7_DESA6</name>
<dbReference type="Pfam" id="PF14026">
    <property type="entry name" value="SCO4226-like"/>
    <property type="match status" value="1"/>
</dbReference>
<dbReference type="EMBL" id="AAEW02000009">
    <property type="protein sequence ID" value="EAT15550.1"/>
    <property type="molecule type" value="Genomic_DNA"/>
</dbReference>
<reference evidence="1" key="1">
    <citation type="submission" date="2006-05" db="EMBL/GenBank/DDBJ databases">
        <title>Annotation of the draft genome assembly of Desulfuromonas acetoxidans DSM 684.</title>
        <authorList>
            <consortium name="US DOE Joint Genome Institute (JGI-ORNL)"/>
            <person name="Larimer F."/>
            <person name="Land M."/>
            <person name="Hauser L."/>
        </authorList>
    </citation>
    <scope>NUCLEOTIDE SEQUENCE [LARGE SCALE GENOMIC DNA]</scope>
    <source>
        <strain evidence="1">DSM 684</strain>
    </source>
</reference>
<proteinExistence type="predicted"/>
<protein>
    <recommendedName>
        <fullName evidence="3">DUF4242 domain-containing protein</fullName>
    </recommendedName>
</protein>
<sequence>MLASGWLSFKQDNVEDDMPTFVVERDLEGAGWLSAEQLEGIAHRACEIVDAMDHQVTWVESYVTENKFYCVYVAPDVAAVQEHAMRGELPISRVAEVFKKFGPEVDNA</sequence>
<dbReference type="Proteomes" id="UP000005695">
    <property type="component" value="Unassembled WGS sequence"/>
</dbReference>
<keyword evidence="2" id="KW-1185">Reference proteome</keyword>
<dbReference type="InterPro" id="IPR042557">
    <property type="entry name" value="SCO4226"/>
</dbReference>
<reference evidence="1" key="2">
    <citation type="submission" date="2006-05" db="EMBL/GenBank/DDBJ databases">
        <title>Sequencing of the draft genome and assembly of Desulfuromonas acetoxidans DSM 684.</title>
        <authorList>
            <consortium name="US DOE Joint Genome Institute (JGI-PGF)"/>
            <person name="Copeland A."/>
            <person name="Lucas S."/>
            <person name="Lapidus A."/>
            <person name="Barry K."/>
            <person name="Detter J.C."/>
            <person name="Glavina del Rio T."/>
            <person name="Hammon N."/>
            <person name="Israni S."/>
            <person name="Dalin E."/>
            <person name="Tice H."/>
            <person name="Bruce D."/>
            <person name="Pitluck S."/>
            <person name="Richardson P."/>
        </authorList>
    </citation>
    <scope>NUCLEOTIDE SEQUENCE [LARGE SCALE GENOMIC DNA]</scope>
    <source>
        <strain evidence="1">DSM 684</strain>
    </source>
</reference>
<evidence type="ECO:0008006" key="3">
    <source>
        <dbReference type="Google" id="ProtNLM"/>
    </source>
</evidence>
<accession>Q1JZL7</accession>
<evidence type="ECO:0000313" key="1">
    <source>
        <dbReference type="EMBL" id="EAT15550.1"/>
    </source>
</evidence>
<dbReference type="Gene3D" id="3.30.70.3090">
    <property type="entry name" value="ORF SCO4226, nickel-binding ferredoxin-like monomer"/>
    <property type="match status" value="1"/>
</dbReference>
<dbReference type="AlphaFoldDB" id="Q1JZL7"/>